<dbReference type="InterPro" id="IPR011330">
    <property type="entry name" value="Glyco_hydro/deAcase_b/a-brl"/>
</dbReference>
<evidence type="ECO:0000313" key="2">
    <source>
        <dbReference type="EMBL" id="MBU9727621.1"/>
    </source>
</evidence>
<dbReference type="SUPFAM" id="SSF88713">
    <property type="entry name" value="Glycoside hydrolase/deacetylase"/>
    <property type="match status" value="1"/>
</dbReference>
<comment type="caution">
    <text evidence="2">The sequence shown here is derived from an EMBL/GenBank/DDBJ whole genome shotgun (WGS) entry which is preliminary data.</text>
</comment>
<dbReference type="RefSeq" id="WP_238727074.1">
    <property type="nucleotide sequence ID" value="NZ_JAHQCX010000012.1"/>
</dbReference>
<evidence type="ECO:0000259" key="1">
    <source>
        <dbReference type="Pfam" id="PF01074"/>
    </source>
</evidence>
<feature type="domain" description="Glycoside hydrolase family 38 N-terminal" evidence="1">
    <location>
        <begin position="6"/>
        <end position="315"/>
    </location>
</feature>
<dbReference type="EMBL" id="JAHQCX010000012">
    <property type="protein sequence ID" value="MBU9727621.1"/>
    <property type="molecule type" value="Genomic_DNA"/>
</dbReference>
<sequence length="818" mass="93877">MSIQNIDIIHHSHTDFGFTDHPLYARRLQKEYVGQGLKLAMEDPDFYWTAETALPAADWWESAAECDRDLLITALRTGKMDICGMAFNTTAFHTPEEWNRILKWLPRELTERWRPSSIMQNDVNGMPRAALTRALDQGMNALWIGPNTYNALPPCATPSAFYWEMPDGRRMFVWLNSGYCDGYFLFNENWRIGPVPAASDLRYRLPGPGDIWKADEESVLSAHKRCVETIKLLEGNSGENMEQSRDGFTQNKIYGGYPYERLLVSVTNNYRIDNDPPFGPIADFVRKWRELGLKPEIRMTTATEAMRCLEEENKDKIPVKKGEWVDWWANGTVSAPVELAAGKKAAVNLKAVEMLAKNRLEKGQNAGEQDNVGMSKKLCADYQDALEQLCMFHEHTYGSWQSVASPFSVDTRMMTAEKNIFAYRALALSENLTADYLRDRKITGEVCLINPNKYPVSTWIRFPYHCLRGTYCGVEDLRSHKKYPFIMEEGPSNFKRPEAESHLSRENVSKTFSDCVPGQIGRFWADNLKPFEEREYRLISGEEDIACKQVAGPPLEIELDHRHWPTRVCREGAVVVEGEFGSFLSCRPKGFAPRWVLKDIFLEDDERQRARMREQALEIITAKAEDAVITEDNEYTVTYRQEFSHPSLEWGLRELILYKQENRASLNIKFNRKPSFDPEVFYLAFQSPVHTIPVFCNADLPYLPGAGQLPGSCMDYYATDGFAWYEQDGHSWLWNGRDTSLTALGKPHVSERVSKMPEHPERLLSMIFDNTWDTNFVCNSYGIMEFCYEVLADGGFQTDELPDVVQTVNKEPILIINK</sequence>
<dbReference type="Pfam" id="PF01074">
    <property type="entry name" value="Glyco_hydro_38N"/>
    <property type="match status" value="1"/>
</dbReference>
<protein>
    <recommendedName>
        <fullName evidence="1">Glycoside hydrolase family 38 N-terminal domain-containing protein</fullName>
    </recommendedName>
</protein>
<dbReference type="InterPro" id="IPR000602">
    <property type="entry name" value="Glyco_hydro_38_N"/>
</dbReference>
<accession>A0ABS6KAT9</accession>
<name>A0ABS6KAT9_9FIRM</name>
<gene>
    <name evidence="2" type="ORF">KTH90_16550</name>
</gene>
<proteinExistence type="predicted"/>
<evidence type="ECO:0000313" key="3">
    <source>
        <dbReference type="Proteomes" id="UP001314681"/>
    </source>
</evidence>
<reference evidence="2 3" key="1">
    <citation type="submission" date="2021-06" db="EMBL/GenBank/DDBJ databases">
        <title>Description of novel taxa of the family Lachnospiraceae.</title>
        <authorList>
            <person name="Chaplin A.V."/>
            <person name="Sokolova S.R."/>
            <person name="Pikina A.P."/>
            <person name="Korzhanova M."/>
            <person name="Belova V."/>
            <person name="Korostin D."/>
            <person name="Efimov B.A."/>
        </authorList>
    </citation>
    <scope>NUCLEOTIDE SEQUENCE [LARGE SCALE GENOMIC DNA]</scope>
    <source>
        <strain evidence="2 3">ASD4241</strain>
    </source>
</reference>
<keyword evidence="3" id="KW-1185">Reference proteome</keyword>
<organism evidence="2 3">
    <name type="scientific">Diplocloster modestus</name>
    <dbReference type="NCBI Taxonomy" id="2850322"/>
    <lineage>
        <taxon>Bacteria</taxon>
        <taxon>Bacillati</taxon>
        <taxon>Bacillota</taxon>
        <taxon>Clostridia</taxon>
        <taxon>Lachnospirales</taxon>
        <taxon>Lachnospiraceae</taxon>
        <taxon>Diplocloster</taxon>
    </lineage>
</organism>
<dbReference type="Proteomes" id="UP001314681">
    <property type="component" value="Unassembled WGS sequence"/>
</dbReference>